<name>A0A1I5YHC3_9PSEU</name>
<reference evidence="2" key="1">
    <citation type="submission" date="2016-10" db="EMBL/GenBank/DDBJ databases">
        <authorList>
            <person name="Varghese N."/>
            <person name="Submissions S."/>
        </authorList>
    </citation>
    <scope>NUCLEOTIDE SEQUENCE [LARGE SCALE GENOMIC DNA]</scope>
    <source>
        <strain evidence="2">CGMCC 4.5579</strain>
    </source>
</reference>
<sequence length="51" mass="5631">MTGCPWCVRDEDHCHGTLVVVTAVEVECSDPDCTDLDVSRHELVTWIDDAG</sequence>
<dbReference type="Proteomes" id="UP000198727">
    <property type="component" value="Unassembled WGS sequence"/>
</dbReference>
<evidence type="ECO:0000313" key="1">
    <source>
        <dbReference type="EMBL" id="SFQ43540.1"/>
    </source>
</evidence>
<accession>A0A1I5YHC3</accession>
<dbReference type="STRING" id="587909.SAMN05421810_107158"/>
<keyword evidence="2" id="KW-1185">Reference proteome</keyword>
<protein>
    <submittedName>
        <fullName evidence="1">Uncharacterized protein</fullName>
    </submittedName>
</protein>
<dbReference type="AlphaFoldDB" id="A0A1I5YHC3"/>
<dbReference type="EMBL" id="FOWW01000007">
    <property type="protein sequence ID" value="SFQ43540.1"/>
    <property type="molecule type" value="Genomic_DNA"/>
</dbReference>
<proteinExistence type="predicted"/>
<gene>
    <name evidence="1" type="ORF">SAMN05421810_107158</name>
</gene>
<evidence type="ECO:0000313" key="2">
    <source>
        <dbReference type="Proteomes" id="UP000198727"/>
    </source>
</evidence>
<organism evidence="1 2">
    <name type="scientific">Amycolatopsis arida</name>
    <dbReference type="NCBI Taxonomy" id="587909"/>
    <lineage>
        <taxon>Bacteria</taxon>
        <taxon>Bacillati</taxon>
        <taxon>Actinomycetota</taxon>
        <taxon>Actinomycetes</taxon>
        <taxon>Pseudonocardiales</taxon>
        <taxon>Pseudonocardiaceae</taxon>
        <taxon>Amycolatopsis</taxon>
    </lineage>
</organism>